<keyword evidence="2" id="KW-1133">Transmembrane helix</keyword>
<dbReference type="PROSITE" id="PS51257">
    <property type="entry name" value="PROKAR_LIPOPROTEIN"/>
    <property type="match status" value="1"/>
</dbReference>
<dbReference type="EMBL" id="BANI01000300">
    <property type="protein sequence ID" value="GAN97985.1"/>
    <property type="molecule type" value="Genomic_DNA"/>
</dbReference>
<feature type="transmembrane region" description="Helical" evidence="2">
    <location>
        <begin position="54"/>
        <end position="76"/>
    </location>
</feature>
<comment type="caution">
    <text evidence="3">The sequence shown here is derived from an EMBL/GenBank/DDBJ whole genome shotgun (WGS) entry which is preliminary data.</text>
</comment>
<feature type="transmembrane region" description="Helical" evidence="2">
    <location>
        <begin position="30"/>
        <end position="47"/>
    </location>
</feature>
<protein>
    <submittedName>
        <fullName evidence="3">Uncharacterized protein</fullName>
    </submittedName>
</protein>
<evidence type="ECO:0000256" key="2">
    <source>
        <dbReference type="SAM" id="Phobius"/>
    </source>
</evidence>
<gene>
    <name evidence="3" type="ORF">Geu3261_0356_003</name>
</gene>
<sequence length="105" mass="11057">MMVRVLSCWVVLLMLLAVELLVAAAGSGWGIGACAGMMALLIAYGFMRITRAPALAFIFAVGGLFWLSILLALGSLDSFTRTNFPVGDTLSSTAHDPRTPPDTAP</sequence>
<evidence type="ECO:0000313" key="3">
    <source>
        <dbReference type="EMBL" id="GAN97985.1"/>
    </source>
</evidence>
<organism evidence="3 4">
    <name type="scientific">Komagataeibacter europaeus NBRC 3261</name>
    <dbReference type="NCBI Taxonomy" id="1234669"/>
    <lineage>
        <taxon>Bacteria</taxon>
        <taxon>Pseudomonadati</taxon>
        <taxon>Pseudomonadota</taxon>
        <taxon>Alphaproteobacteria</taxon>
        <taxon>Acetobacterales</taxon>
        <taxon>Acetobacteraceae</taxon>
        <taxon>Komagataeibacter</taxon>
    </lineage>
</organism>
<name>A0A0D6Q4T6_KOMEU</name>
<accession>A0A0D6Q4T6</accession>
<dbReference type="RefSeq" id="WP_048852382.1">
    <property type="nucleotide sequence ID" value="NZ_BANI01000300.1"/>
</dbReference>
<proteinExistence type="predicted"/>
<evidence type="ECO:0000313" key="4">
    <source>
        <dbReference type="Proteomes" id="UP000032675"/>
    </source>
</evidence>
<dbReference type="AlphaFoldDB" id="A0A0D6Q4T6"/>
<reference evidence="3 4" key="1">
    <citation type="submission" date="2012-11" db="EMBL/GenBank/DDBJ databases">
        <title>Whole genome sequence of Gluconacetobacter europaeus NBRC3261.</title>
        <authorList>
            <person name="Azuma Y."/>
            <person name="Higashiura N."/>
            <person name="Hirakawa H."/>
            <person name="Matsushita K."/>
        </authorList>
    </citation>
    <scope>NUCLEOTIDE SEQUENCE [LARGE SCALE GENOMIC DNA]</scope>
    <source>
        <strain evidence="3 4">NBRC 3261</strain>
    </source>
</reference>
<feature type="region of interest" description="Disordered" evidence="1">
    <location>
        <begin position="86"/>
        <end position="105"/>
    </location>
</feature>
<dbReference type="Proteomes" id="UP000032675">
    <property type="component" value="Unassembled WGS sequence"/>
</dbReference>
<evidence type="ECO:0000256" key="1">
    <source>
        <dbReference type="SAM" id="MobiDB-lite"/>
    </source>
</evidence>
<keyword evidence="2" id="KW-0472">Membrane</keyword>
<keyword evidence="2" id="KW-0812">Transmembrane</keyword>